<dbReference type="PANTHER" id="PTHR38686:SF1">
    <property type="entry name" value="APOLIPOPROTEIN N-ACYLTRANSFERASE"/>
    <property type="match status" value="1"/>
</dbReference>
<sequence length="490" mass="54590">MEKLLQIITRPGRLGHFIAFLCGAAVTLSFAPFDFWPAGIIAVTGLIAGLSKVELKQGLWRSYCYGFGLFIGGASWVYVSIHEYGNAPVVLAAFFTLLFCLVLALFYMIPAYIHIRWSRALPLGSAIIFPLLYLFGEWLRSWFLTGFPWLYLGYGHLNTALAGWVPIGGVWAATLATTLTAGAIALMLQTQKNAAQQLYAIASLCLIWGGGYWLNSIEWVKPSGKTLSVAMIQPNIPQQLKWRPEQLQPTLKLLADDSAKVWGHDLVIWPEAAVPMLYQRAKPFLKTMSAQARQHNSTLITGIPYRRNITDNGKQRTIFHNSIVASGAEQSIYFKQRLVPFGEYVPLESVLRGVIDFFDMPMSNFRPGDSNQSLLITDQAKLLPLICYEVVYPDLSQRHAANSDLLLTVSNDAWFGASIGPLQHLQMAQMRALENGRWMLRATNNGVSAIIDHRGRIVQQSEQFQHQTLTGSVDIMQGTTPWARLGSAVQ</sequence>
<dbReference type="SUPFAM" id="SSF56317">
    <property type="entry name" value="Carbon-nitrogen hydrolase"/>
    <property type="match status" value="1"/>
</dbReference>
<evidence type="ECO:0000256" key="2">
    <source>
        <dbReference type="ARBA" id="ARBA00010065"/>
    </source>
</evidence>
<evidence type="ECO:0000256" key="6">
    <source>
        <dbReference type="ARBA" id="ARBA00022989"/>
    </source>
</evidence>
<dbReference type="NCBIfam" id="TIGR00546">
    <property type="entry name" value="lnt"/>
    <property type="match status" value="1"/>
</dbReference>
<dbReference type="InterPro" id="IPR036526">
    <property type="entry name" value="C-N_Hydrolase_sf"/>
</dbReference>
<keyword evidence="5 9" id="KW-0812">Transmembrane</keyword>
<dbReference type="Pfam" id="PF00795">
    <property type="entry name" value="CN_hydrolase"/>
    <property type="match status" value="1"/>
</dbReference>
<evidence type="ECO:0000256" key="7">
    <source>
        <dbReference type="ARBA" id="ARBA00023136"/>
    </source>
</evidence>
<dbReference type="Gene3D" id="3.60.110.10">
    <property type="entry name" value="Carbon-nitrogen hydrolase"/>
    <property type="match status" value="1"/>
</dbReference>
<dbReference type="InterPro" id="IPR045378">
    <property type="entry name" value="LNT_N"/>
</dbReference>
<evidence type="ECO:0000256" key="8">
    <source>
        <dbReference type="ARBA" id="ARBA00023315"/>
    </source>
</evidence>
<dbReference type="EC" id="2.3.1.269" evidence="9"/>
<keyword evidence="7 9" id="KW-0472">Membrane</keyword>
<feature type="transmembrane region" description="Helical" evidence="9">
    <location>
        <begin position="121"/>
        <end position="143"/>
    </location>
</feature>
<evidence type="ECO:0000259" key="10">
    <source>
        <dbReference type="PROSITE" id="PS50263"/>
    </source>
</evidence>
<comment type="subcellular location">
    <subcellularLocation>
        <location evidence="1 9">Cell membrane</location>
        <topology evidence="1 9">Multi-pass membrane protein</topology>
    </subcellularLocation>
</comment>
<evidence type="ECO:0000256" key="5">
    <source>
        <dbReference type="ARBA" id="ARBA00022692"/>
    </source>
</evidence>
<comment type="caution">
    <text evidence="11">The sequence shown here is derived from an EMBL/GenBank/DDBJ whole genome shotgun (WGS) entry which is preliminary data.</text>
</comment>
<keyword evidence="3 9" id="KW-1003">Cell membrane</keyword>
<proteinExistence type="inferred from homology"/>
<evidence type="ECO:0000256" key="1">
    <source>
        <dbReference type="ARBA" id="ARBA00004651"/>
    </source>
</evidence>
<accession>A0ABM9AEK8</accession>
<dbReference type="InterPro" id="IPR004563">
    <property type="entry name" value="Apolipo_AcylTrfase"/>
</dbReference>
<comment type="similarity">
    <text evidence="2 9">Belongs to the CN hydrolase family. Apolipoprotein N-acyltransferase subfamily.</text>
</comment>
<feature type="transmembrane region" description="Helical" evidence="9">
    <location>
        <begin position="163"/>
        <end position="186"/>
    </location>
</feature>
<dbReference type="InterPro" id="IPR003010">
    <property type="entry name" value="C-N_Hydrolase"/>
</dbReference>
<evidence type="ECO:0000256" key="3">
    <source>
        <dbReference type="ARBA" id="ARBA00022475"/>
    </source>
</evidence>
<dbReference type="GO" id="GO:0016746">
    <property type="term" value="F:acyltransferase activity"/>
    <property type="evidence" value="ECO:0007669"/>
    <property type="project" value="UniProtKB-KW"/>
</dbReference>
<evidence type="ECO:0000313" key="12">
    <source>
        <dbReference type="Proteomes" id="UP000838100"/>
    </source>
</evidence>
<comment type="function">
    <text evidence="9">Catalyzes the phospholipid dependent N-acylation of the N-terminal cysteine of apolipoprotein, the last step in lipoprotein maturation.</text>
</comment>
<evidence type="ECO:0000256" key="4">
    <source>
        <dbReference type="ARBA" id="ARBA00022679"/>
    </source>
</evidence>
<comment type="pathway">
    <text evidence="9">Protein modification; lipoprotein biosynthesis (N-acyl transfer).</text>
</comment>
<dbReference type="Pfam" id="PF20154">
    <property type="entry name" value="LNT_N"/>
    <property type="match status" value="1"/>
</dbReference>
<feature type="transmembrane region" description="Helical" evidence="9">
    <location>
        <begin position="198"/>
        <end position="214"/>
    </location>
</feature>
<dbReference type="RefSeq" id="WP_237444280.1">
    <property type="nucleotide sequence ID" value="NZ_CAKLPX010000001.1"/>
</dbReference>
<dbReference type="HAMAP" id="MF_01148">
    <property type="entry name" value="Lnt"/>
    <property type="match status" value="1"/>
</dbReference>
<feature type="transmembrane region" description="Helical" evidence="9">
    <location>
        <begin position="12"/>
        <end position="29"/>
    </location>
</feature>
<keyword evidence="8 9" id="KW-0012">Acyltransferase</keyword>
<comment type="catalytic activity">
    <reaction evidence="9">
        <text>N-terminal S-1,2-diacyl-sn-glyceryl-L-cysteinyl-[lipoprotein] + a glycerophospholipid = N-acyl-S-1,2-diacyl-sn-glyceryl-L-cysteinyl-[lipoprotein] + a 2-acyl-sn-glycero-3-phospholipid + H(+)</text>
        <dbReference type="Rhea" id="RHEA:48228"/>
        <dbReference type="Rhea" id="RHEA-COMP:14681"/>
        <dbReference type="Rhea" id="RHEA-COMP:14684"/>
        <dbReference type="ChEBI" id="CHEBI:15378"/>
        <dbReference type="ChEBI" id="CHEBI:136912"/>
        <dbReference type="ChEBI" id="CHEBI:140656"/>
        <dbReference type="ChEBI" id="CHEBI:140657"/>
        <dbReference type="ChEBI" id="CHEBI:140660"/>
        <dbReference type="EC" id="2.3.1.269"/>
    </reaction>
</comment>
<keyword evidence="12" id="KW-1185">Reference proteome</keyword>
<feature type="transmembrane region" description="Helical" evidence="9">
    <location>
        <begin position="35"/>
        <end position="51"/>
    </location>
</feature>
<gene>
    <name evidence="11" type="primary">lnt_1</name>
    <name evidence="9" type="synonym">lnt</name>
    <name evidence="11" type="ORF">SIN8267_01744</name>
</gene>
<dbReference type="CDD" id="cd07571">
    <property type="entry name" value="ALP_N-acyl_transferase"/>
    <property type="match status" value="1"/>
</dbReference>
<dbReference type="PROSITE" id="PS50263">
    <property type="entry name" value="CN_HYDROLASE"/>
    <property type="match status" value="1"/>
</dbReference>
<dbReference type="Proteomes" id="UP000838100">
    <property type="component" value="Unassembled WGS sequence"/>
</dbReference>
<feature type="domain" description="CN hydrolase" evidence="10">
    <location>
        <begin position="232"/>
        <end position="475"/>
    </location>
</feature>
<keyword evidence="4 9" id="KW-0808">Transferase</keyword>
<keyword evidence="6 9" id="KW-1133">Transmembrane helix</keyword>
<name>A0ABM9AEK8_9GAMM</name>
<evidence type="ECO:0000256" key="9">
    <source>
        <dbReference type="HAMAP-Rule" id="MF_01148"/>
    </source>
</evidence>
<organism evidence="11 12">
    <name type="scientific">Sinobacterium norvegicum</name>
    <dbReference type="NCBI Taxonomy" id="1641715"/>
    <lineage>
        <taxon>Bacteria</taxon>
        <taxon>Pseudomonadati</taxon>
        <taxon>Pseudomonadota</taxon>
        <taxon>Gammaproteobacteria</taxon>
        <taxon>Cellvibrionales</taxon>
        <taxon>Spongiibacteraceae</taxon>
        <taxon>Sinobacterium</taxon>
    </lineage>
</organism>
<feature type="transmembrane region" description="Helical" evidence="9">
    <location>
        <begin position="63"/>
        <end position="81"/>
    </location>
</feature>
<protein>
    <recommendedName>
        <fullName evidence="9">Apolipoprotein N-acyltransferase</fullName>
        <shortName evidence="9">ALP N-acyltransferase</shortName>
        <ecNumber evidence="9">2.3.1.269</ecNumber>
    </recommendedName>
</protein>
<evidence type="ECO:0000313" key="11">
    <source>
        <dbReference type="EMBL" id="CAH0991635.1"/>
    </source>
</evidence>
<feature type="transmembrane region" description="Helical" evidence="9">
    <location>
        <begin position="87"/>
        <end position="109"/>
    </location>
</feature>
<reference evidence="11" key="1">
    <citation type="submission" date="2021-12" db="EMBL/GenBank/DDBJ databases">
        <authorList>
            <person name="Rodrigo-Torres L."/>
            <person name="Arahal R. D."/>
            <person name="Lucena T."/>
        </authorList>
    </citation>
    <scope>NUCLEOTIDE SEQUENCE</scope>
    <source>
        <strain evidence="11">CECT 8267</strain>
    </source>
</reference>
<dbReference type="EMBL" id="CAKLPX010000001">
    <property type="protein sequence ID" value="CAH0991635.1"/>
    <property type="molecule type" value="Genomic_DNA"/>
</dbReference>
<dbReference type="PANTHER" id="PTHR38686">
    <property type="entry name" value="APOLIPOPROTEIN N-ACYLTRANSFERASE"/>
    <property type="match status" value="1"/>
</dbReference>